<dbReference type="AlphaFoldDB" id="A0A2N5S2F1"/>
<feature type="region of interest" description="Disordered" evidence="1">
    <location>
        <begin position="485"/>
        <end position="535"/>
    </location>
</feature>
<gene>
    <name evidence="2" type="ORF">PCANC_26077</name>
</gene>
<accession>A0A2N5S2F1</accession>
<feature type="compositionally biased region" description="Polar residues" evidence="1">
    <location>
        <begin position="297"/>
        <end position="311"/>
    </location>
</feature>
<feature type="compositionally biased region" description="Low complexity" evidence="1">
    <location>
        <begin position="312"/>
        <end position="330"/>
    </location>
</feature>
<proteinExistence type="predicted"/>
<feature type="compositionally biased region" description="Polar residues" evidence="1">
    <location>
        <begin position="161"/>
        <end position="185"/>
    </location>
</feature>
<evidence type="ECO:0000256" key="1">
    <source>
        <dbReference type="SAM" id="MobiDB-lite"/>
    </source>
</evidence>
<feature type="compositionally biased region" description="Polar residues" evidence="1">
    <location>
        <begin position="418"/>
        <end position="433"/>
    </location>
</feature>
<feature type="region of interest" description="Disordered" evidence="1">
    <location>
        <begin position="136"/>
        <end position="185"/>
    </location>
</feature>
<dbReference type="EMBL" id="PGCJ01001229">
    <property type="protein sequence ID" value="PLW07406.1"/>
    <property type="molecule type" value="Genomic_DNA"/>
</dbReference>
<feature type="compositionally biased region" description="Polar residues" evidence="1">
    <location>
        <begin position="8"/>
        <end position="27"/>
    </location>
</feature>
<protein>
    <submittedName>
        <fullName evidence="2">Uncharacterized protein</fullName>
    </submittedName>
</protein>
<feature type="compositionally biased region" description="Pro residues" evidence="1">
    <location>
        <begin position="500"/>
        <end position="513"/>
    </location>
</feature>
<feature type="compositionally biased region" description="Basic and acidic residues" evidence="1">
    <location>
        <begin position="388"/>
        <end position="397"/>
    </location>
</feature>
<feature type="compositionally biased region" description="Basic residues" evidence="1">
    <location>
        <begin position="378"/>
        <end position="387"/>
    </location>
</feature>
<feature type="compositionally biased region" description="Acidic residues" evidence="1">
    <location>
        <begin position="398"/>
        <end position="411"/>
    </location>
</feature>
<dbReference type="OrthoDB" id="2502557at2759"/>
<comment type="caution">
    <text evidence="2">The sequence shown here is derived from an EMBL/GenBank/DDBJ whole genome shotgun (WGS) entry which is preliminary data.</text>
</comment>
<feature type="region of interest" description="Disordered" evidence="1">
    <location>
        <begin position="60"/>
        <end position="121"/>
    </location>
</feature>
<keyword evidence="3" id="KW-1185">Reference proteome</keyword>
<feature type="compositionally biased region" description="Low complexity" evidence="1">
    <location>
        <begin position="242"/>
        <end position="259"/>
    </location>
</feature>
<feature type="compositionally biased region" description="Low complexity" evidence="1">
    <location>
        <begin position="490"/>
        <end position="499"/>
    </location>
</feature>
<feature type="compositionally biased region" description="Low complexity" evidence="1">
    <location>
        <begin position="141"/>
        <end position="154"/>
    </location>
</feature>
<feature type="compositionally biased region" description="Polar residues" evidence="1">
    <location>
        <begin position="362"/>
        <end position="371"/>
    </location>
</feature>
<feature type="region of interest" description="Disordered" evidence="1">
    <location>
        <begin position="233"/>
        <end position="435"/>
    </location>
</feature>
<name>A0A2N5S2F1_9BASI</name>
<feature type="compositionally biased region" description="Polar residues" evidence="1">
    <location>
        <begin position="97"/>
        <end position="113"/>
    </location>
</feature>
<evidence type="ECO:0000313" key="3">
    <source>
        <dbReference type="Proteomes" id="UP000235388"/>
    </source>
</evidence>
<evidence type="ECO:0000313" key="2">
    <source>
        <dbReference type="EMBL" id="PLW07406.1"/>
    </source>
</evidence>
<reference evidence="2 3" key="1">
    <citation type="submission" date="2017-11" db="EMBL/GenBank/DDBJ databases">
        <title>De novo assembly and phasing of dikaryotic genomes from two isolates of Puccinia coronata f. sp. avenae, the causal agent of oat crown rust.</title>
        <authorList>
            <person name="Miller M.E."/>
            <person name="Zhang Y."/>
            <person name="Omidvar V."/>
            <person name="Sperschneider J."/>
            <person name="Schwessinger B."/>
            <person name="Raley C."/>
            <person name="Palmer J.M."/>
            <person name="Garnica D."/>
            <person name="Upadhyaya N."/>
            <person name="Rathjen J."/>
            <person name="Taylor J.M."/>
            <person name="Park R.F."/>
            <person name="Dodds P.N."/>
            <person name="Hirsch C.D."/>
            <person name="Kianian S.F."/>
            <person name="Figueroa M."/>
        </authorList>
    </citation>
    <scope>NUCLEOTIDE SEQUENCE [LARGE SCALE GENOMIC DNA]</scope>
    <source>
        <strain evidence="2">12NC29</strain>
    </source>
</reference>
<dbReference type="Proteomes" id="UP000235388">
    <property type="component" value="Unassembled WGS sequence"/>
</dbReference>
<feature type="region of interest" description="Disordered" evidence="1">
    <location>
        <begin position="1"/>
        <end position="43"/>
    </location>
</feature>
<feature type="compositionally biased region" description="Polar residues" evidence="1">
    <location>
        <begin position="516"/>
        <end position="527"/>
    </location>
</feature>
<sequence length="549" mass="60106">MASRFDRLSTTPSSRDPGQPLSASASVPSHLHARPLPPRASSAYPHSAAYLASPAHPYNYPPPTQLHPGLDQNLNMLVHPPRHHSPLPYSMHGLPTQLHSSGRPSMPPSQSHPSLPAFAPRDPRRETLQLHPHLASGQFGQPQQQSRSNRQSRQIDAGMRRSNQPLNLIQSVRDTPLTSRPISMQVDSRRVVTGVLQSALPPSSRPVPVNNTPVRSMSILELENRHKAALQKLQTHSNQRVSSATKPSASSKPSKPPTTRSNNLERQNRHKAAMQKLQANCAPPAPLTQPPAASSSHRQSVKPSPVATTAVKSKPPSSASDATSKSAKATEVAKPAEKSSGSSNPNRRSLFGFLSYNKETSKSGSTAGNENSAPAKLKPPKTSKKQKKEASKKVVDKVEEEDENEEGDEDVPLAQLANRRSSYHPATQLSKSYSLPGMMHRMSSFPETLTATMDRPQHPRALTNPIDYCLSRPVSRQQGNHQVIKEDNESMSSSSKSISVPPPPQVHFRPPPWLDSNFNSFDSSQKNGPRPLIFEDEAKAIRNSKRLWT</sequence>
<organism evidence="2 3">
    <name type="scientific">Puccinia coronata f. sp. avenae</name>
    <dbReference type="NCBI Taxonomy" id="200324"/>
    <lineage>
        <taxon>Eukaryota</taxon>
        <taxon>Fungi</taxon>
        <taxon>Dikarya</taxon>
        <taxon>Basidiomycota</taxon>
        <taxon>Pucciniomycotina</taxon>
        <taxon>Pucciniomycetes</taxon>
        <taxon>Pucciniales</taxon>
        <taxon>Pucciniaceae</taxon>
        <taxon>Puccinia</taxon>
    </lineage>
</organism>